<keyword evidence="9 16" id="KW-0547">Nucleotide-binding</keyword>
<dbReference type="STRING" id="5762.D2VLK5"/>
<evidence type="ECO:0000313" key="20">
    <source>
        <dbReference type="Proteomes" id="UP000006671"/>
    </source>
</evidence>
<dbReference type="InterPro" id="IPR008271">
    <property type="entry name" value="Ser/Thr_kinase_AS"/>
</dbReference>
<dbReference type="KEGG" id="ngr:NAEGRDRAFT_69813"/>
<evidence type="ECO:0000256" key="16">
    <source>
        <dbReference type="PROSITE-ProRule" id="PRU10141"/>
    </source>
</evidence>
<dbReference type="InterPro" id="IPR051681">
    <property type="entry name" value="Ser/Thr_Kinases-Pseudokinases"/>
</dbReference>
<dbReference type="VEuPathDB" id="AmoebaDB:NAEGRDRAFT_69813"/>
<evidence type="ECO:0000256" key="5">
    <source>
        <dbReference type="ARBA" id="ARBA00022525"/>
    </source>
</evidence>
<dbReference type="SUPFAM" id="SSF51126">
    <property type="entry name" value="Pectin lyase-like"/>
    <property type="match status" value="1"/>
</dbReference>
<keyword evidence="11 16" id="KW-0067">ATP-binding</keyword>
<gene>
    <name evidence="19" type="ORF">NAEGRDRAFT_69813</name>
</gene>
<sequence>MYEASSLASSEEYKTSRNIGNYYPYRTSMNIDEVLESSSSIQRSTRSRSPMSGGIQPVAMIYINEKVSYDNTSTCNITFPCSNLGQALDYLASLDEESRLGIIILQVYFMSDVTTCENRWRNELNPTMEVFFLNYPTRESRTFDCKGLKYFITDFVNSNSKLGINIFEMRFENTSFKHALDMIGFSGCVLDTVSIIVGKSSKVTITDSLVLKSGINCIEGYLETSNSVFRSTQIHGFNNIGSAVVHPIIMQDTKLLEKSTLSLISFRITISQFTISDSSLEINSAPYIGITNFTASNSLLKFEVVNRMEMSEFEIFNNVIPVLFSGINILIMNNGTIRDCDVTSDGALAFRTILSMNFQKLKFIRNRRGMFADNVRTMSLKRCEFSQNYQGVNLQNFENNSHATSSFYFCTFIDNYYPDGNGGAVQMISQDSLRFFACKFENNYARNGGAIYSTSETSIEASTFRNNSAVLYGDCSEITCGNGGSFYGKSFITLEDVEFSDNRAIKGGACFFNHVTRLDSFGNQLFHNNVASFGGDDIFLHDTFTQVMPSAKFAQSNIGSLKLKSNYESSKNISVEDSYLKLYPGQSISFRFELFDMYGNQIRKIQSSPRFVSSNHGIVVKTVVNSTTNISLNSFSYEVNEKIPSDDFQVLVSFDENFKDYILNIRPTHCPFGYSFKRQFESEFSQYACVKENYEAIIASSVMGTVLIVIVLTGCSIAAYFIGTRMHNLYKREQAEKSLAKKLIDKQFIFGEQSELTESLLHSNGKAKQLKSQCDNMIIPLTDIEIISKIGEGSNGVVYKARWHGTFVALKTLKINSLSEEENEEFEHEAALLSSLKHPSIVSFYGISVGVNVKYMIVEFMPNGSLDHLIRECKSGKVHITLRQKINIILGIANGLLYLHNLKPLSIIHRDIKPGNILLDHSYQAKVSDFGLSKLTSNNGSSTMTSNLGTVLYMAPEVIMEGEYDISHKLDVYSFAIIMYELFFEEAPFSSGSSKLNRFSKDEKEVKNLLSIPWLVAKGERPKIPFTTEEELSMWIEEFIKDEKDLNGNVSLFKAVQDYIDLMKKCWTQNPSERPTFAEVVIILSRMLSNYWKGI</sequence>
<dbReference type="InterPro" id="IPR011009">
    <property type="entry name" value="Kinase-like_dom_sf"/>
</dbReference>
<comment type="catalytic activity">
    <reaction evidence="15">
        <text>L-seryl-[protein] + ATP = O-phospho-L-seryl-[protein] + ADP + H(+)</text>
        <dbReference type="Rhea" id="RHEA:17989"/>
        <dbReference type="Rhea" id="RHEA-COMP:9863"/>
        <dbReference type="Rhea" id="RHEA-COMP:11604"/>
        <dbReference type="ChEBI" id="CHEBI:15378"/>
        <dbReference type="ChEBI" id="CHEBI:29999"/>
        <dbReference type="ChEBI" id="CHEBI:30616"/>
        <dbReference type="ChEBI" id="CHEBI:83421"/>
        <dbReference type="ChEBI" id="CHEBI:456216"/>
        <dbReference type="EC" id="2.7.11.1"/>
    </reaction>
</comment>
<dbReference type="Gene3D" id="1.10.510.10">
    <property type="entry name" value="Transferase(Phosphotransferase) domain 1"/>
    <property type="match status" value="1"/>
</dbReference>
<protein>
    <recommendedName>
        <fullName evidence="4">non-specific serine/threonine protein kinase</fullName>
        <ecNumber evidence="4">2.7.11.1</ecNumber>
    </recommendedName>
</protein>
<feature type="binding site" evidence="16">
    <location>
        <position position="811"/>
    </location>
    <ligand>
        <name>ATP</name>
        <dbReference type="ChEBI" id="CHEBI:30616"/>
    </ligand>
</feature>
<evidence type="ECO:0000256" key="9">
    <source>
        <dbReference type="ARBA" id="ARBA00022741"/>
    </source>
</evidence>
<dbReference type="Pfam" id="PF00069">
    <property type="entry name" value="Pkinase"/>
    <property type="match status" value="1"/>
</dbReference>
<dbReference type="NCBIfam" id="TIGR01376">
    <property type="entry name" value="POMP_repeat"/>
    <property type="match status" value="1"/>
</dbReference>
<dbReference type="PANTHER" id="PTHR44329:SF289">
    <property type="entry name" value="SERINE_THREONINE-PROTEIN KINASE VIK"/>
    <property type="match status" value="1"/>
</dbReference>
<evidence type="ECO:0000256" key="12">
    <source>
        <dbReference type="ARBA" id="ARBA00023136"/>
    </source>
</evidence>
<proteinExistence type="predicted"/>
<keyword evidence="12 17" id="KW-0472">Membrane</keyword>
<dbReference type="Pfam" id="PF02415">
    <property type="entry name" value="Chlam_PMP"/>
    <property type="match status" value="1"/>
</dbReference>
<evidence type="ECO:0000256" key="15">
    <source>
        <dbReference type="ARBA" id="ARBA00048679"/>
    </source>
</evidence>
<keyword evidence="17" id="KW-0812">Transmembrane</keyword>
<dbReference type="EMBL" id="GG738880">
    <property type="protein sequence ID" value="EFC42325.1"/>
    <property type="molecule type" value="Genomic_DNA"/>
</dbReference>
<evidence type="ECO:0000256" key="7">
    <source>
        <dbReference type="ARBA" id="ARBA00022679"/>
    </source>
</evidence>
<comment type="subcellular location">
    <subcellularLocation>
        <location evidence="1">Cell envelope</location>
    </subcellularLocation>
    <subcellularLocation>
        <location evidence="2">Cell outer membrane</location>
    </subcellularLocation>
    <subcellularLocation>
        <location evidence="3">Secreted</location>
    </subcellularLocation>
</comment>
<keyword evidence="10" id="KW-0418">Kinase</keyword>
<keyword evidence="6" id="KW-0723">Serine/threonine-protein kinase</keyword>
<dbReference type="SMART" id="SM00220">
    <property type="entry name" value="S_TKc"/>
    <property type="match status" value="1"/>
</dbReference>
<dbReference type="FunFam" id="1.10.510.10:FF:001023">
    <property type="entry name" value="Os07g0541700 protein"/>
    <property type="match status" value="1"/>
</dbReference>
<reference evidence="19 20" key="1">
    <citation type="journal article" date="2010" name="Cell">
        <title>The genome of Naegleria gruberi illuminates early eukaryotic versatility.</title>
        <authorList>
            <person name="Fritz-Laylin L.K."/>
            <person name="Prochnik S.E."/>
            <person name="Ginger M.L."/>
            <person name="Dacks J.B."/>
            <person name="Carpenter M.L."/>
            <person name="Field M.C."/>
            <person name="Kuo A."/>
            <person name="Paredez A."/>
            <person name="Chapman J."/>
            <person name="Pham J."/>
            <person name="Shu S."/>
            <person name="Neupane R."/>
            <person name="Cipriano M."/>
            <person name="Mancuso J."/>
            <person name="Tu H."/>
            <person name="Salamov A."/>
            <person name="Lindquist E."/>
            <person name="Shapiro H."/>
            <person name="Lucas S."/>
            <person name="Grigoriev I.V."/>
            <person name="Cande W.Z."/>
            <person name="Fulton C."/>
            <person name="Rokhsar D.S."/>
            <person name="Dawson S.C."/>
        </authorList>
    </citation>
    <scope>NUCLEOTIDE SEQUENCE [LARGE SCALE GENOMIC DNA]</scope>
    <source>
        <strain evidence="19 20">NEG-M</strain>
    </source>
</reference>
<evidence type="ECO:0000256" key="11">
    <source>
        <dbReference type="ARBA" id="ARBA00022840"/>
    </source>
</evidence>
<dbReference type="InParanoid" id="D2VLK5"/>
<keyword evidence="20" id="KW-1185">Reference proteome</keyword>
<dbReference type="InterPro" id="IPR000719">
    <property type="entry name" value="Prot_kinase_dom"/>
</dbReference>
<feature type="domain" description="Protein kinase" evidence="18">
    <location>
        <begin position="784"/>
        <end position="1088"/>
    </location>
</feature>
<dbReference type="GeneID" id="8851889"/>
<evidence type="ECO:0000313" key="19">
    <source>
        <dbReference type="EMBL" id="EFC42325.1"/>
    </source>
</evidence>
<evidence type="ECO:0000256" key="2">
    <source>
        <dbReference type="ARBA" id="ARBA00004442"/>
    </source>
</evidence>
<dbReference type="AlphaFoldDB" id="D2VLK5"/>
<evidence type="ECO:0000259" key="18">
    <source>
        <dbReference type="PROSITE" id="PS50011"/>
    </source>
</evidence>
<dbReference type="Proteomes" id="UP000006671">
    <property type="component" value="Unassembled WGS sequence"/>
</dbReference>
<dbReference type="SUPFAM" id="SSF56112">
    <property type="entry name" value="Protein kinase-like (PK-like)"/>
    <property type="match status" value="1"/>
</dbReference>
<organism evidence="20">
    <name type="scientific">Naegleria gruberi</name>
    <name type="common">Amoeba</name>
    <dbReference type="NCBI Taxonomy" id="5762"/>
    <lineage>
        <taxon>Eukaryota</taxon>
        <taxon>Discoba</taxon>
        <taxon>Heterolobosea</taxon>
        <taxon>Tetramitia</taxon>
        <taxon>Eutetramitia</taxon>
        <taxon>Vahlkampfiidae</taxon>
        <taxon>Naegleria</taxon>
    </lineage>
</organism>
<evidence type="ECO:0000256" key="8">
    <source>
        <dbReference type="ARBA" id="ARBA00022729"/>
    </source>
</evidence>
<evidence type="ECO:0000256" key="17">
    <source>
        <dbReference type="SAM" id="Phobius"/>
    </source>
</evidence>
<comment type="catalytic activity">
    <reaction evidence="14">
        <text>L-threonyl-[protein] + ATP = O-phospho-L-threonyl-[protein] + ADP + H(+)</text>
        <dbReference type="Rhea" id="RHEA:46608"/>
        <dbReference type="Rhea" id="RHEA-COMP:11060"/>
        <dbReference type="Rhea" id="RHEA-COMP:11605"/>
        <dbReference type="ChEBI" id="CHEBI:15378"/>
        <dbReference type="ChEBI" id="CHEBI:30013"/>
        <dbReference type="ChEBI" id="CHEBI:30616"/>
        <dbReference type="ChEBI" id="CHEBI:61977"/>
        <dbReference type="ChEBI" id="CHEBI:456216"/>
        <dbReference type="EC" id="2.7.11.1"/>
    </reaction>
</comment>
<evidence type="ECO:0000256" key="4">
    <source>
        <dbReference type="ARBA" id="ARBA00012513"/>
    </source>
</evidence>
<evidence type="ECO:0000256" key="13">
    <source>
        <dbReference type="ARBA" id="ARBA00023237"/>
    </source>
</evidence>
<dbReference type="PROSITE" id="PS00108">
    <property type="entry name" value="PROTEIN_KINASE_ST"/>
    <property type="match status" value="1"/>
</dbReference>
<evidence type="ECO:0000256" key="14">
    <source>
        <dbReference type="ARBA" id="ARBA00047899"/>
    </source>
</evidence>
<dbReference type="GO" id="GO:0004674">
    <property type="term" value="F:protein serine/threonine kinase activity"/>
    <property type="evidence" value="ECO:0007669"/>
    <property type="project" value="UniProtKB-KW"/>
</dbReference>
<evidence type="ECO:0000256" key="6">
    <source>
        <dbReference type="ARBA" id="ARBA00022527"/>
    </source>
</evidence>
<keyword evidence="17" id="KW-1133">Transmembrane helix</keyword>
<dbReference type="InterPro" id="IPR011050">
    <property type="entry name" value="Pectin_lyase_fold/virulence"/>
</dbReference>
<dbReference type="RefSeq" id="XP_002675069.1">
    <property type="nucleotide sequence ID" value="XM_002675023.1"/>
</dbReference>
<keyword evidence="8" id="KW-0732">Signal</keyword>
<keyword evidence="13" id="KW-0998">Cell outer membrane</keyword>
<evidence type="ECO:0000256" key="3">
    <source>
        <dbReference type="ARBA" id="ARBA00004613"/>
    </source>
</evidence>
<feature type="transmembrane region" description="Helical" evidence="17">
    <location>
        <begin position="696"/>
        <end position="722"/>
    </location>
</feature>
<dbReference type="InterPro" id="IPR017441">
    <property type="entry name" value="Protein_kinase_ATP_BS"/>
</dbReference>
<keyword evidence="7" id="KW-0808">Transferase</keyword>
<dbReference type="GO" id="GO:0005576">
    <property type="term" value="C:extracellular region"/>
    <property type="evidence" value="ECO:0007669"/>
    <property type="project" value="UniProtKB-SubCell"/>
</dbReference>
<accession>D2VLK5</accession>
<dbReference type="EC" id="2.7.11.1" evidence="4"/>
<dbReference type="PROSITE" id="PS00107">
    <property type="entry name" value="PROTEIN_KINASE_ATP"/>
    <property type="match status" value="1"/>
</dbReference>
<dbReference type="eggNOG" id="KOG0192">
    <property type="taxonomic scope" value="Eukaryota"/>
</dbReference>
<evidence type="ECO:0000256" key="10">
    <source>
        <dbReference type="ARBA" id="ARBA00022777"/>
    </source>
</evidence>
<name>D2VLK5_NAEGR</name>
<dbReference type="GO" id="GO:0005524">
    <property type="term" value="F:ATP binding"/>
    <property type="evidence" value="ECO:0007669"/>
    <property type="project" value="UniProtKB-UniRule"/>
</dbReference>
<keyword evidence="5" id="KW-0964">Secreted</keyword>
<dbReference type="PROSITE" id="PS50011">
    <property type="entry name" value="PROTEIN_KINASE_DOM"/>
    <property type="match status" value="1"/>
</dbReference>
<evidence type="ECO:0000256" key="1">
    <source>
        <dbReference type="ARBA" id="ARBA00004196"/>
    </source>
</evidence>
<dbReference type="InterPro" id="IPR003368">
    <property type="entry name" value="POMP_repeat"/>
</dbReference>
<dbReference type="CDD" id="cd13999">
    <property type="entry name" value="STKc_MAP3K-like"/>
    <property type="match status" value="1"/>
</dbReference>
<dbReference type="PANTHER" id="PTHR44329">
    <property type="entry name" value="SERINE/THREONINE-PROTEIN KINASE TNNI3K-RELATED"/>
    <property type="match status" value="1"/>
</dbReference>